<organism evidence="1 2">
    <name type="scientific">Enterococcus quebecensis</name>
    <dbReference type="NCBI Taxonomy" id="903983"/>
    <lineage>
        <taxon>Bacteria</taxon>
        <taxon>Bacillati</taxon>
        <taxon>Bacillota</taxon>
        <taxon>Bacilli</taxon>
        <taxon>Lactobacillales</taxon>
        <taxon>Enterococcaceae</taxon>
        <taxon>Enterococcus</taxon>
    </lineage>
</organism>
<dbReference type="Proteomes" id="UP000094764">
    <property type="component" value="Unassembled WGS sequence"/>
</dbReference>
<name>A0A1E5GQZ6_9ENTE</name>
<dbReference type="InterPro" id="IPR036249">
    <property type="entry name" value="Thioredoxin-like_sf"/>
</dbReference>
<dbReference type="AlphaFoldDB" id="A0A1E5GQZ6"/>
<proteinExistence type="predicted"/>
<dbReference type="EMBL" id="MIKB01000016">
    <property type="protein sequence ID" value="OEG15117.1"/>
    <property type="molecule type" value="Genomic_DNA"/>
</dbReference>
<sequence>MKKTKFIIMAASLFLVGNILLITKVVSANDELERQKEELTLAKKSYPEIYNYLNAVTVENFETKVADKEDFYVYFGRPTCGDCNEFEPHLIGLIKEYKLQDSLVYLNAAELRKDEKAWELFKERYQLLYTPTLAKFEKGKLVSKEEWTPENGIAIENVEKWIMENIERKNRL</sequence>
<dbReference type="RefSeq" id="WP_069635610.1">
    <property type="nucleotide sequence ID" value="NZ_JXKZ01000022.1"/>
</dbReference>
<keyword evidence="2" id="KW-1185">Reference proteome</keyword>
<evidence type="ECO:0000313" key="1">
    <source>
        <dbReference type="EMBL" id="OEG15117.1"/>
    </source>
</evidence>
<dbReference type="Pfam" id="PF20207">
    <property type="entry name" value="DUF6568"/>
    <property type="match status" value="1"/>
</dbReference>
<dbReference type="OrthoDB" id="9792987at2"/>
<dbReference type="InterPro" id="IPR046698">
    <property type="entry name" value="PedC-like"/>
</dbReference>
<dbReference type="CDD" id="cd02947">
    <property type="entry name" value="TRX_family"/>
    <property type="match status" value="1"/>
</dbReference>
<dbReference type="STRING" id="903983.BCR23_09765"/>
<evidence type="ECO:0000313" key="2">
    <source>
        <dbReference type="Proteomes" id="UP000094764"/>
    </source>
</evidence>
<dbReference type="SUPFAM" id="SSF52833">
    <property type="entry name" value="Thioredoxin-like"/>
    <property type="match status" value="1"/>
</dbReference>
<gene>
    <name evidence="1" type="ORF">BCR23_09765</name>
</gene>
<accession>A0A1E5GQZ6</accession>
<comment type="caution">
    <text evidence="1">The sequence shown here is derived from an EMBL/GenBank/DDBJ whole genome shotgun (WGS) entry which is preliminary data.</text>
</comment>
<reference evidence="2" key="1">
    <citation type="submission" date="2016-09" db="EMBL/GenBank/DDBJ databases">
        <authorList>
            <person name="Gulvik C.A."/>
        </authorList>
    </citation>
    <scope>NUCLEOTIDE SEQUENCE [LARGE SCALE GENOMIC DNA]</scope>
    <source>
        <strain evidence="2">LMG 26306</strain>
    </source>
</reference>
<dbReference type="Gene3D" id="3.40.30.10">
    <property type="entry name" value="Glutaredoxin"/>
    <property type="match status" value="1"/>
</dbReference>
<protein>
    <submittedName>
        <fullName evidence="1">Thiol reductase thioredoxin</fullName>
    </submittedName>
</protein>